<dbReference type="PANTHER" id="PTHR43720">
    <property type="entry name" value="2-AMINOMUCONIC SEMIALDEHYDE DEHYDROGENASE"/>
    <property type="match status" value="1"/>
</dbReference>
<dbReference type="InterPro" id="IPR015590">
    <property type="entry name" value="Aldehyde_DH_dom"/>
</dbReference>
<keyword evidence="3" id="KW-0520">NAD</keyword>
<reference evidence="5" key="1">
    <citation type="journal article" date="2021" name="PeerJ">
        <title>Extensive microbial diversity within the chicken gut microbiome revealed by metagenomics and culture.</title>
        <authorList>
            <person name="Gilroy R."/>
            <person name="Ravi A."/>
            <person name="Getino M."/>
            <person name="Pursley I."/>
            <person name="Horton D.L."/>
            <person name="Alikhan N.F."/>
            <person name="Baker D."/>
            <person name="Gharbi K."/>
            <person name="Hall N."/>
            <person name="Watson M."/>
            <person name="Adriaenssens E.M."/>
            <person name="Foster-Nyarko E."/>
            <person name="Jarju S."/>
            <person name="Secka A."/>
            <person name="Antonio M."/>
            <person name="Oren A."/>
            <person name="Chaudhuri R.R."/>
            <person name="La Ragione R."/>
            <person name="Hildebrand F."/>
            <person name="Pallen M.J."/>
        </authorList>
    </citation>
    <scope>NUCLEOTIDE SEQUENCE</scope>
    <source>
        <strain evidence="5">ChiSxjej1B13-11762</strain>
    </source>
</reference>
<reference evidence="5" key="2">
    <citation type="submission" date="2021-04" db="EMBL/GenBank/DDBJ databases">
        <authorList>
            <person name="Gilroy R."/>
        </authorList>
    </citation>
    <scope>NUCLEOTIDE SEQUENCE</scope>
    <source>
        <strain evidence="5">ChiSxjej1B13-11762</strain>
    </source>
</reference>
<dbReference type="Proteomes" id="UP000824263">
    <property type="component" value="Unassembled WGS sequence"/>
</dbReference>
<accession>A0A9D1UCY5</accession>
<evidence type="ECO:0000313" key="5">
    <source>
        <dbReference type="EMBL" id="HIW83217.1"/>
    </source>
</evidence>
<dbReference type="EMBL" id="DXGF01000049">
    <property type="protein sequence ID" value="HIW83217.1"/>
    <property type="molecule type" value="Genomic_DNA"/>
</dbReference>
<evidence type="ECO:0000313" key="6">
    <source>
        <dbReference type="Proteomes" id="UP000824263"/>
    </source>
</evidence>
<dbReference type="InterPro" id="IPR016162">
    <property type="entry name" value="Ald_DH_N"/>
</dbReference>
<dbReference type="SUPFAM" id="SSF53720">
    <property type="entry name" value="ALDH-like"/>
    <property type="match status" value="1"/>
</dbReference>
<comment type="similarity">
    <text evidence="1">Belongs to the aldehyde dehydrogenase family.</text>
</comment>
<sequence>MEIKKLYINGEFVDGNTGQYIEIENPYTREIIAKVPRGDREDVERAVRAARKAFETWQEVPV</sequence>
<dbReference type="Pfam" id="PF00171">
    <property type="entry name" value="Aldedh"/>
    <property type="match status" value="1"/>
</dbReference>
<protein>
    <submittedName>
        <fullName evidence="5">Aldehyde dehydrogenase family protein</fullName>
    </submittedName>
</protein>
<organism evidence="5 6">
    <name type="scientific">Candidatus Dorea gallistercoris</name>
    <dbReference type="NCBI Taxonomy" id="2838542"/>
    <lineage>
        <taxon>Bacteria</taxon>
        <taxon>Bacillati</taxon>
        <taxon>Bacillota</taxon>
        <taxon>Clostridia</taxon>
        <taxon>Lachnospirales</taxon>
        <taxon>Lachnospiraceae</taxon>
        <taxon>Dorea</taxon>
    </lineage>
</organism>
<dbReference type="PANTHER" id="PTHR43720:SF2">
    <property type="entry name" value="2-AMINOMUCONIC SEMIALDEHYDE DEHYDROGENASE"/>
    <property type="match status" value="1"/>
</dbReference>
<evidence type="ECO:0000256" key="2">
    <source>
        <dbReference type="ARBA" id="ARBA00023002"/>
    </source>
</evidence>
<dbReference type="Gene3D" id="3.40.605.10">
    <property type="entry name" value="Aldehyde Dehydrogenase, Chain A, domain 1"/>
    <property type="match status" value="1"/>
</dbReference>
<comment type="caution">
    <text evidence="5">The sequence shown here is derived from an EMBL/GenBank/DDBJ whole genome shotgun (WGS) entry which is preliminary data.</text>
</comment>
<dbReference type="GO" id="GO:0016620">
    <property type="term" value="F:oxidoreductase activity, acting on the aldehyde or oxo group of donors, NAD or NADP as acceptor"/>
    <property type="evidence" value="ECO:0007669"/>
    <property type="project" value="TreeGrafter"/>
</dbReference>
<dbReference type="InterPro" id="IPR016161">
    <property type="entry name" value="Ald_DH/histidinol_DH"/>
</dbReference>
<feature type="domain" description="Aldehyde dehydrogenase" evidence="4">
    <location>
        <begin position="12"/>
        <end position="61"/>
    </location>
</feature>
<name>A0A9D1UCY5_9FIRM</name>
<dbReference type="AlphaFoldDB" id="A0A9D1UCY5"/>
<evidence type="ECO:0000256" key="1">
    <source>
        <dbReference type="ARBA" id="ARBA00009986"/>
    </source>
</evidence>
<keyword evidence="2" id="KW-0560">Oxidoreductase</keyword>
<proteinExistence type="inferred from homology"/>
<evidence type="ECO:0000256" key="3">
    <source>
        <dbReference type="ARBA" id="ARBA00023027"/>
    </source>
</evidence>
<gene>
    <name evidence="5" type="ORF">H9873_02705</name>
</gene>
<feature type="non-terminal residue" evidence="5">
    <location>
        <position position="62"/>
    </location>
</feature>
<evidence type="ECO:0000259" key="4">
    <source>
        <dbReference type="Pfam" id="PF00171"/>
    </source>
</evidence>